<sequence length="95" mass="10954">MNLCPQTDRTPIDTITYVVAILFLVLMLKALPLIFLVGSKCYRRELILGMFAPTFMSPEKEAPISLSSDLRHDNFQLNFAYRVFIQQQLTTLKDK</sequence>
<keyword evidence="1" id="KW-0812">Transmembrane</keyword>
<evidence type="ECO:0000313" key="3">
    <source>
        <dbReference type="Proteomes" id="UP001054945"/>
    </source>
</evidence>
<keyword evidence="1" id="KW-0472">Membrane</keyword>
<proteinExistence type="predicted"/>
<keyword evidence="1" id="KW-1133">Transmembrane helix</keyword>
<evidence type="ECO:0000313" key="2">
    <source>
        <dbReference type="EMBL" id="GIY56099.1"/>
    </source>
</evidence>
<dbReference type="Proteomes" id="UP001054945">
    <property type="component" value="Unassembled WGS sequence"/>
</dbReference>
<name>A0AAV4UE83_CAEEX</name>
<dbReference type="EMBL" id="BPLR01012728">
    <property type="protein sequence ID" value="GIY56099.1"/>
    <property type="molecule type" value="Genomic_DNA"/>
</dbReference>
<organism evidence="2 3">
    <name type="scientific">Caerostris extrusa</name>
    <name type="common">Bark spider</name>
    <name type="synonym">Caerostris bankana</name>
    <dbReference type="NCBI Taxonomy" id="172846"/>
    <lineage>
        <taxon>Eukaryota</taxon>
        <taxon>Metazoa</taxon>
        <taxon>Ecdysozoa</taxon>
        <taxon>Arthropoda</taxon>
        <taxon>Chelicerata</taxon>
        <taxon>Arachnida</taxon>
        <taxon>Araneae</taxon>
        <taxon>Araneomorphae</taxon>
        <taxon>Entelegynae</taxon>
        <taxon>Araneoidea</taxon>
        <taxon>Araneidae</taxon>
        <taxon>Caerostris</taxon>
    </lineage>
</organism>
<feature type="transmembrane region" description="Helical" evidence="1">
    <location>
        <begin position="15"/>
        <end position="37"/>
    </location>
</feature>
<comment type="caution">
    <text evidence="2">The sequence shown here is derived from an EMBL/GenBank/DDBJ whole genome shotgun (WGS) entry which is preliminary data.</text>
</comment>
<accession>A0AAV4UE83</accession>
<dbReference type="AlphaFoldDB" id="A0AAV4UE83"/>
<keyword evidence="3" id="KW-1185">Reference proteome</keyword>
<gene>
    <name evidence="2" type="ORF">CEXT_537691</name>
</gene>
<reference evidence="2 3" key="1">
    <citation type="submission" date="2021-06" db="EMBL/GenBank/DDBJ databases">
        <title>Caerostris extrusa draft genome.</title>
        <authorList>
            <person name="Kono N."/>
            <person name="Arakawa K."/>
        </authorList>
    </citation>
    <scope>NUCLEOTIDE SEQUENCE [LARGE SCALE GENOMIC DNA]</scope>
</reference>
<evidence type="ECO:0000256" key="1">
    <source>
        <dbReference type="SAM" id="Phobius"/>
    </source>
</evidence>
<protein>
    <submittedName>
        <fullName evidence="2">Uncharacterized protein</fullName>
    </submittedName>
</protein>